<keyword evidence="9" id="KW-0175">Coiled coil</keyword>
<comment type="catalytic activity">
    <reaction evidence="1">
        <text>ATP + protein L-histidine = ADP + protein N-phospho-L-histidine.</text>
        <dbReference type="EC" id="2.7.13.3"/>
    </reaction>
</comment>
<dbReference type="GO" id="GO:0005737">
    <property type="term" value="C:cytoplasm"/>
    <property type="evidence" value="ECO:0007669"/>
    <property type="project" value="InterPro"/>
</dbReference>
<dbReference type="InterPro" id="IPR005467">
    <property type="entry name" value="His_kinase_dom"/>
</dbReference>
<sequence length="1433" mass="155432">MQSDQQKRILGYFIEEAQEHLTTIEDSLMNLQQVVNDPEAMSEMFRAAHSVKGGAAMLGLHSIQHTAHKLEDYFKILREHPVTVDETLEQLFLQAFDALRELLDELQGPFGLTEETATATLNRVEPVFNQLQAHLSYLTQGGEAQPPVTAPAPAVAEPLQPGVQPVADSSYRLVFQTEVPDRLRAMLQLFKQPDSPQVRQELAAACSNLGQLGETFALPQWVELLAIAQQAVSNTAQPLTALAPVVIKEIMAARDLVLSGQGSGIRPSDSLVALQPPVIEETAAVVPEEPEPAVLASAPVTLEEPAAPPEVTPREVAGPEEVEISEPMSDGQGVTVFDEESGTDFQELSDIFSDPTALPPEWLEETLGEDLASLELGNEAAVDEEISDFLKMTTEELPEAESSLEALLDEIQELSDEPVPSEGVEAFLDNLTPLAAETMAEDLEATLTPEGSVEESAAAESSELGLEAFLAQFTEEPPSETAALDEAVASLEDFWGEVETPEAPDLLPREEDFEIPALSDVAEDVAEFLEEVPGLNDVLDNLVVDNGAEEALAELITPPSTDDPWAEAPSSLEAPAIAEPGMPEVTAANRTEPEALLEEVVPGAEAADIAELESPLEASVPAAETTSIAESEALVEESLAAPGATGITESEGGAQESALSPETASMAELEALVNDAAGPATPESVFEELEGLIEQRTTPTPPPEAAPFSELDQLLEAAAPPTATFEDLEQLLGQATPAAPPPPPATAAPAAADDSFADLEKLIPQPAGSSAKAATPRRTGAGAKGGSLVEQTMRVPVRHLDTLSNLVGELVVNRNSLEDAQERLRQFLDNLLYQVQQLGDVSQQMQDLYERSLLESSLLGVTTARAANGQREQSTHATGVEFDALEMDRFTGFHTLSQEVIERIVRVREAADDIQYVIDEVEQVARQFRQVTTQVQEGLSRSRMVPFREMSSRLPGAVRRVASTIGKQVELKIEGEDTLIDKGILEKLFDPMTHLINNAVYHGIETPEERRRLGKPEKGLIRVRAFYQGSQAIISVSDDGAGIDPERVKRKAIEKGLLKEADAPNLSRQEVYAFLFQSGFSTKDQADTLAGRGVGMDVVRKNLEDIRGTINIDSTVGKGTTFTIRLPLTLSITKALCCIDNHCRIAFPIDGVEDMLDIPQERIQTLEDGQRLLSWRDRQLPVRKLGDLLKYSRHISRGNVYGGSPQDEGMVSMVVLRSGDDLVAMEVDQVIGEQEIVIKQLSGPVPKPLGVAGVTVQGDGRAMAIADVLEIVDLSLGRMDREWRGFGHTTEVTEPEDASEPLVLIIDDSITVRELLSMTFTRAGYRVEQARDGQDAWEKLRSGLPCDLVFCDIEMPRMDGLELLSRIQKDPKLNHLPIAMLTSRGADRHRKMAAQLGARGYFTKPYLEEQLLDAAARLLRGEVLVQQEPTPTS</sequence>
<feature type="coiled-coil region" evidence="9">
    <location>
        <begin position="390"/>
        <end position="417"/>
    </location>
</feature>
<dbReference type="PATRIC" id="fig|197221.4.peg.366"/>
<dbReference type="InterPro" id="IPR036890">
    <property type="entry name" value="HATPase_C_sf"/>
</dbReference>
<dbReference type="InterPro" id="IPR008207">
    <property type="entry name" value="Sig_transdc_His_kin_Hpt_dom"/>
</dbReference>
<evidence type="ECO:0000256" key="5">
    <source>
        <dbReference type="ARBA" id="ARBA00022777"/>
    </source>
</evidence>
<keyword evidence="4" id="KW-0808">Transferase</keyword>
<feature type="region of interest" description="Disordered" evidence="10">
    <location>
        <begin position="644"/>
        <end position="663"/>
    </location>
</feature>
<dbReference type="InterPro" id="IPR004358">
    <property type="entry name" value="Sig_transdc_His_kin-like_C"/>
</dbReference>
<dbReference type="Gene3D" id="3.40.50.2300">
    <property type="match status" value="1"/>
</dbReference>
<keyword evidence="3 8" id="KW-0597">Phosphoprotein</keyword>
<dbReference type="KEGG" id="tel:tlr0349"/>
<dbReference type="Gene3D" id="3.30.565.10">
    <property type="entry name" value="Histidine kinase-like ATPase, C-terminal domain"/>
    <property type="match status" value="1"/>
</dbReference>
<dbReference type="InterPro" id="IPR051315">
    <property type="entry name" value="Bact_Chemotaxis_CheA"/>
</dbReference>
<dbReference type="SMART" id="SM00448">
    <property type="entry name" value="REC"/>
    <property type="match status" value="1"/>
</dbReference>
<dbReference type="PROSITE" id="PS50851">
    <property type="entry name" value="CHEW"/>
    <property type="match status" value="1"/>
</dbReference>
<evidence type="ECO:0000256" key="6">
    <source>
        <dbReference type="ARBA" id="ARBA00023012"/>
    </source>
</evidence>
<dbReference type="CDD" id="cd16916">
    <property type="entry name" value="HATPase_CheA-like"/>
    <property type="match status" value="1"/>
</dbReference>
<evidence type="ECO:0000259" key="13">
    <source>
        <dbReference type="PROSITE" id="PS50851"/>
    </source>
</evidence>
<feature type="domain" description="HPt" evidence="14">
    <location>
        <begin position="2"/>
        <end position="106"/>
    </location>
</feature>
<dbReference type="Gene3D" id="1.10.287.560">
    <property type="entry name" value="Histidine kinase CheA-like, homodimeric domain"/>
    <property type="match status" value="1"/>
</dbReference>
<dbReference type="Pfam" id="PF02895">
    <property type="entry name" value="H-kinase_dim"/>
    <property type="match status" value="1"/>
</dbReference>
<dbReference type="STRING" id="197221.gene:10746933"/>
<dbReference type="InterPro" id="IPR002545">
    <property type="entry name" value="CheW-lke_dom"/>
</dbReference>
<dbReference type="CDD" id="cd00088">
    <property type="entry name" value="HPT"/>
    <property type="match status" value="1"/>
</dbReference>
<accession>Q8DLX7</accession>
<dbReference type="InterPro" id="IPR004105">
    <property type="entry name" value="CheA-like_dim"/>
</dbReference>
<evidence type="ECO:0000256" key="1">
    <source>
        <dbReference type="ARBA" id="ARBA00000085"/>
    </source>
</evidence>
<evidence type="ECO:0000259" key="14">
    <source>
        <dbReference type="PROSITE" id="PS50894"/>
    </source>
</evidence>
<dbReference type="RefSeq" id="WP_011056204.1">
    <property type="nucleotide sequence ID" value="NC_004113.1"/>
</dbReference>
<dbReference type="SUPFAM" id="SSF52172">
    <property type="entry name" value="CheY-like"/>
    <property type="match status" value="1"/>
</dbReference>
<evidence type="ECO:0000313" key="16">
    <source>
        <dbReference type="Proteomes" id="UP000000440"/>
    </source>
</evidence>
<dbReference type="FunFam" id="3.30.565.10:FF:000016">
    <property type="entry name" value="Chemotaxis protein CheA, putative"/>
    <property type="match status" value="1"/>
</dbReference>
<evidence type="ECO:0000259" key="12">
    <source>
        <dbReference type="PROSITE" id="PS50110"/>
    </source>
</evidence>
<proteinExistence type="predicted"/>
<dbReference type="SMART" id="SM00260">
    <property type="entry name" value="CheW"/>
    <property type="match status" value="1"/>
</dbReference>
<dbReference type="SMART" id="SM00073">
    <property type="entry name" value="HPT"/>
    <property type="match status" value="1"/>
</dbReference>
<evidence type="ECO:0000256" key="7">
    <source>
        <dbReference type="PROSITE-ProRule" id="PRU00110"/>
    </source>
</evidence>
<evidence type="ECO:0000256" key="2">
    <source>
        <dbReference type="ARBA" id="ARBA00012438"/>
    </source>
</evidence>
<evidence type="ECO:0000256" key="10">
    <source>
        <dbReference type="SAM" id="MobiDB-lite"/>
    </source>
</evidence>
<keyword evidence="6" id="KW-0902">Two-component regulatory system</keyword>
<reference evidence="15 16" key="1">
    <citation type="journal article" date="2002" name="DNA Res.">
        <title>Complete genome structure of the thermophilic cyanobacterium Thermosynechococcus elongatus BP-1.</title>
        <authorList>
            <person name="Nakamura Y."/>
            <person name="Kaneko T."/>
            <person name="Sato S."/>
            <person name="Ikeuchi M."/>
            <person name="Katoh H."/>
            <person name="Sasamoto S."/>
            <person name="Watanabe A."/>
            <person name="Iriguchi M."/>
            <person name="Kawashima K."/>
            <person name="Kimura T."/>
            <person name="Kishida Y."/>
            <person name="Kiyokawa C."/>
            <person name="Kohara M."/>
            <person name="Matsumoto M."/>
            <person name="Matsuno A."/>
            <person name="Nakazaki N."/>
            <person name="Shimpo S."/>
            <person name="Sugimoto M."/>
            <person name="Takeuchi C."/>
            <person name="Yamada M."/>
            <person name="Tabata S."/>
        </authorList>
    </citation>
    <scope>NUCLEOTIDE SEQUENCE [LARGE SCALE GENOMIC DNA]</scope>
    <source>
        <strain evidence="16">IAM M-273 / NIES-2133 / BP-1</strain>
    </source>
</reference>
<dbReference type="Pfam" id="PF02518">
    <property type="entry name" value="HATPase_c"/>
    <property type="match status" value="1"/>
</dbReference>
<dbReference type="PROSITE" id="PS50109">
    <property type="entry name" value="HIS_KIN"/>
    <property type="match status" value="1"/>
</dbReference>
<feature type="modified residue" description="Phosphohistidine" evidence="7">
    <location>
        <position position="49"/>
    </location>
</feature>
<evidence type="ECO:0000256" key="9">
    <source>
        <dbReference type="SAM" id="Coils"/>
    </source>
</evidence>
<dbReference type="SUPFAM" id="SSF50341">
    <property type="entry name" value="CheW-like"/>
    <property type="match status" value="1"/>
</dbReference>
<dbReference type="SMART" id="SM01231">
    <property type="entry name" value="H-kinase_dim"/>
    <property type="match status" value="1"/>
</dbReference>
<dbReference type="EC" id="2.7.13.3" evidence="2"/>
<dbReference type="PANTHER" id="PTHR43395">
    <property type="entry name" value="SENSOR HISTIDINE KINASE CHEA"/>
    <property type="match status" value="1"/>
</dbReference>
<dbReference type="EMBL" id="BA000039">
    <property type="protein sequence ID" value="BAC07901.1"/>
    <property type="molecule type" value="Genomic_DNA"/>
</dbReference>
<dbReference type="GO" id="GO:0006935">
    <property type="term" value="P:chemotaxis"/>
    <property type="evidence" value="ECO:0007669"/>
    <property type="project" value="InterPro"/>
</dbReference>
<dbReference type="PROSITE" id="PS50894">
    <property type="entry name" value="HPT"/>
    <property type="match status" value="1"/>
</dbReference>
<organism evidence="15 16">
    <name type="scientific">Thermosynechococcus vestitus (strain NIES-2133 / IAM M-273 / BP-1)</name>
    <dbReference type="NCBI Taxonomy" id="197221"/>
    <lineage>
        <taxon>Bacteria</taxon>
        <taxon>Bacillati</taxon>
        <taxon>Cyanobacteriota</taxon>
        <taxon>Cyanophyceae</taxon>
        <taxon>Acaryochloridales</taxon>
        <taxon>Thermosynechococcaceae</taxon>
        <taxon>Thermosynechococcus</taxon>
    </lineage>
</organism>
<feature type="region of interest" description="Disordered" evidence="10">
    <location>
        <begin position="766"/>
        <end position="786"/>
    </location>
</feature>
<dbReference type="SUPFAM" id="SSF47226">
    <property type="entry name" value="Histidine-containing phosphotransfer domain, HPT domain"/>
    <property type="match status" value="1"/>
</dbReference>
<dbReference type="InterPro" id="IPR003594">
    <property type="entry name" value="HATPase_dom"/>
</dbReference>
<evidence type="ECO:0000256" key="3">
    <source>
        <dbReference type="ARBA" id="ARBA00022553"/>
    </source>
</evidence>
<feature type="domain" description="Histidine kinase" evidence="11">
    <location>
        <begin position="895"/>
        <end position="1130"/>
    </location>
</feature>
<dbReference type="Gene3D" id="1.20.120.160">
    <property type="entry name" value="HPT domain"/>
    <property type="match status" value="1"/>
</dbReference>
<dbReference type="PANTHER" id="PTHR43395:SF1">
    <property type="entry name" value="CHEMOTAXIS PROTEIN CHEA"/>
    <property type="match status" value="1"/>
</dbReference>
<name>Q8DLX7_THEVB</name>
<dbReference type="GO" id="GO:0000155">
    <property type="term" value="F:phosphorelay sensor kinase activity"/>
    <property type="evidence" value="ECO:0007669"/>
    <property type="project" value="InterPro"/>
</dbReference>
<dbReference type="SUPFAM" id="SSF55874">
    <property type="entry name" value="ATPase domain of HSP90 chaperone/DNA topoisomerase II/histidine kinase"/>
    <property type="match status" value="1"/>
</dbReference>
<dbReference type="SUPFAM" id="SSF47384">
    <property type="entry name" value="Homodimeric domain of signal transducing histidine kinase"/>
    <property type="match status" value="1"/>
</dbReference>
<keyword evidence="16" id="KW-1185">Reference proteome</keyword>
<dbReference type="eggNOG" id="COG0784">
    <property type="taxonomic scope" value="Bacteria"/>
</dbReference>
<evidence type="ECO:0000259" key="11">
    <source>
        <dbReference type="PROSITE" id="PS50109"/>
    </source>
</evidence>
<feature type="modified residue" description="4-aspartylphosphate" evidence="8">
    <location>
        <position position="1352"/>
    </location>
</feature>
<evidence type="ECO:0000256" key="8">
    <source>
        <dbReference type="PROSITE-ProRule" id="PRU00169"/>
    </source>
</evidence>
<dbReference type="Pfam" id="PF01584">
    <property type="entry name" value="CheW"/>
    <property type="match status" value="1"/>
</dbReference>
<dbReference type="PRINTS" id="PR00344">
    <property type="entry name" value="BCTRLSENSOR"/>
</dbReference>
<protein>
    <recommendedName>
        <fullName evidence="2">histidine kinase</fullName>
        <ecNumber evidence="2">2.7.13.3</ecNumber>
    </recommendedName>
</protein>
<dbReference type="InterPro" id="IPR037006">
    <property type="entry name" value="CheA-like_homodim_sf"/>
</dbReference>
<evidence type="ECO:0000256" key="4">
    <source>
        <dbReference type="ARBA" id="ARBA00022679"/>
    </source>
</evidence>
<dbReference type="PROSITE" id="PS50110">
    <property type="entry name" value="RESPONSE_REGULATORY"/>
    <property type="match status" value="1"/>
</dbReference>
<dbReference type="InterPro" id="IPR036641">
    <property type="entry name" value="HPT_dom_sf"/>
</dbReference>
<dbReference type="Pfam" id="PF00072">
    <property type="entry name" value="Response_reg"/>
    <property type="match status" value="1"/>
</dbReference>
<dbReference type="InterPro" id="IPR011006">
    <property type="entry name" value="CheY-like_superfamily"/>
</dbReference>
<feature type="domain" description="Response regulatory" evidence="12">
    <location>
        <begin position="1302"/>
        <end position="1419"/>
    </location>
</feature>
<dbReference type="eggNOG" id="COG3170">
    <property type="taxonomic scope" value="Bacteria"/>
</dbReference>
<dbReference type="Pfam" id="PF01627">
    <property type="entry name" value="Hpt"/>
    <property type="match status" value="1"/>
</dbReference>
<feature type="domain" description="CheW-like" evidence="13">
    <location>
        <begin position="1131"/>
        <end position="1277"/>
    </location>
</feature>
<dbReference type="InterPro" id="IPR001789">
    <property type="entry name" value="Sig_transdc_resp-reg_receiver"/>
</dbReference>
<gene>
    <name evidence="15" type="ordered locus">tlr0349</name>
</gene>
<keyword evidence="5" id="KW-0418">Kinase</keyword>
<dbReference type="InterPro" id="IPR036097">
    <property type="entry name" value="HisK_dim/P_sf"/>
</dbReference>
<dbReference type="EnsemblBacteria" id="BAC07901">
    <property type="protein sequence ID" value="BAC07901"/>
    <property type="gene ID" value="BAC07901"/>
</dbReference>
<evidence type="ECO:0000313" key="15">
    <source>
        <dbReference type="EMBL" id="BAC07901.1"/>
    </source>
</evidence>
<dbReference type="Proteomes" id="UP000000440">
    <property type="component" value="Chromosome"/>
</dbReference>
<dbReference type="InterPro" id="IPR036061">
    <property type="entry name" value="CheW-like_dom_sf"/>
</dbReference>
<dbReference type="eggNOG" id="COG2198">
    <property type="taxonomic scope" value="Bacteria"/>
</dbReference>
<dbReference type="Gene3D" id="2.30.30.40">
    <property type="entry name" value="SH3 Domains"/>
    <property type="match status" value="1"/>
</dbReference>
<dbReference type="SMART" id="SM00387">
    <property type="entry name" value="HATPase_c"/>
    <property type="match status" value="1"/>
</dbReference>
<dbReference type="eggNOG" id="COG0643">
    <property type="taxonomic scope" value="Bacteria"/>
</dbReference>